<organism evidence="1">
    <name type="scientific">Anguilla anguilla</name>
    <name type="common">European freshwater eel</name>
    <name type="synonym">Muraena anguilla</name>
    <dbReference type="NCBI Taxonomy" id="7936"/>
    <lineage>
        <taxon>Eukaryota</taxon>
        <taxon>Metazoa</taxon>
        <taxon>Chordata</taxon>
        <taxon>Craniata</taxon>
        <taxon>Vertebrata</taxon>
        <taxon>Euteleostomi</taxon>
        <taxon>Actinopterygii</taxon>
        <taxon>Neopterygii</taxon>
        <taxon>Teleostei</taxon>
        <taxon>Anguilliformes</taxon>
        <taxon>Anguillidae</taxon>
        <taxon>Anguilla</taxon>
    </lineage>
</organism>
<name>A0A0E9XEH6_ANGAN</name>
<proteinExistence type="predicted"/>
<evidence type="ECO:0000313" key="1">
    <source>
        <dbReference type="EMBL" id="JAI01040.1"/>
    </source>
</evidence>
<dbReference type="AlphaFoldDB" id="A0A0E9XEH6"/>
<protein>
    <submittedName>
        <fullName evidence="1">Uncharacterized protein</fullName>
    </submittedName>
</protein>
<reference evidence="1" key="2">
    <citation type="journal article" date="2015" name="Fish Shellfish Immunol.">
        <title>Early steps in the European eel (Anguilla anguilla)-Vibrio vulnificus interaction in the gills: Role of the RtxA13 toxin.</title>
        <authorList>
            <person name="Callol A."/>
            <person name="Pajuelo D."/>
            <person name="Ebbesson L."/>
            <person name="Teles M."/>
            <person name="MacKenzie S."/>
            <person name="Amaro C."/>
        </authorList>
    </citation>
    <scope>NUCLEOTIDE SEQUENCE</scope>
</reference>
<sequence>MLQYIKCIKLCCRSMAGISLHGLMIYTGSWMYLNCSLPNEPPQTTCTFIAPGVKVKGLRGIKGHQLSERTHNP</sequence>
<accession>A0A0E9XEH6</accession>
<dbReference type="EMBL" id="GBXM01007538">
    <property type="protein sequence ID" value="JAI01040.1"/>
    <property type="molecule type" value="Transcribed_RNA"/>
</dbReference>
<reference evidence="1" key="1">
    <citation type="submission" date="2014-11" db="EMBL/GenBank/DDBJ databases">
        <authorList>
            <person name="Amaro Gonzalez C."/>
        </authorList>
    </citation>
    <scope>NUCLEOTIDE SEQUENCE</scope>
</reference>